<evidence type="ECO:0000313" key="2">
    <source>
        <dbReference type="EMBL" id="CCD34090.1"/>
    </source>
</evidence>
<dbReference type="STRING" id="999810.G2Y9V2"/>
<dbReference type="InterPro" id="IPR036526">
    <property type="entry name" value="C-N_Hydrolase_sf"/>
</dbReference>
<dbReference type="InParanoid" id="G2Y9V2"/>
<dbReference type="InterPro" id="IPR039703">
    <property type="entry name" value="Nta1"/>
</dbReference>
<reference evidence="3" key="1">
    <citation type="journal article" date="2011" name="PLoS Genet.">
        <title>Genomic analysis of the necrotrophic fungal pathogens Sclerotinia sclerotiorum and Botrytis cinerea.</title>
        <authorList>
            <person name="Amselem J."/>
            <person name="Cuomo C.A."/>
            <person name="van Kan J.A."/>
            <person name="Viaud M."/>
            <person name="Benito E.P."/>
            <person name="Couloux A."/>
            <person name="Coutinho P.M."/>
            <person name="de Vries R.P."/>
            <person name="Dyer P.S."/>
            <person name="Fillinger S."/>
            <person name="Fournier E."/>
            <person name="Gout L."/>
            <person name="Hahn M."/>
            <person name="Kohn L."/>
            <person name="Lapalu N."/>
            <person name="Plummer K.M."/>
            <person name="Pradier J.M."/>
            <person name="Quevillon E."/>
            <person name="Sharon A."/>
            <person name="Simon A."/>
            <person name="ten Have A."/>
            <person name="Tudzynski B."/>
            <person name="Tudzynski P."/>
            <person name="Wincker P."/>
            <person name="Andrew M."/>
            <person name="Anthouard V."/>
            <person name="Beever R.E."/>
            <person name="Beffa R."/>
            <person name="Benoit I."/>
            <person name="Bouzid O."/>
            <person name="Brault B."/>
            <person name="Chen Z."/>
            <person name="Choquer M."/>
            <person name="Collemare J."/>
            <person name="Cotton P."/>
            <person name="Danchin E.G."/>
            <person name="Da Silva C."/>
            <person name="Gautier A."/>
            <person name="Giraud C."/>
            <person name="Giraud T."/>
            <person name="Gonzalez C."/>
            <person name="Grossetete S."/>
            <person name="Guldener U."/>
            <person name="Henrissat B."/>
            <person name="Howlett B.J."/>
            <person name="Kodira C."/>
            <person name="Kretschmer M."/>
            <person name="Lappartient A."/>
            <person name="Leroch M."/>
            <person name="Levis C."/>
            <person name="Mauceli E."/>
            <person name="Neuveglise C."/>
            <person name="Oeser B."/>
            <person name="Pearson M."/>
            <person name="Poulain J."/>
            <person name="Poussereau N."/>
            <person name="Quesneville H."/>
            <person name="Rascle C."/>
            <person name="Schumacher J."/>
            <person name="Segurens B."/>
            <person name="Sexton A."/>
            <person name="Silva E."/>
            <person name="Sirven C."/>
            <person name="Soanes D.M."/>
            <person name="Talbot N.J."/>
            <person name="Templeton M."/>
            <person name="Yandava C."/>
            <person name="Yarden O."/>
            <person name="Zeng Q."/>
            <person name="Rollins J.A."/>
            <person name="Lebrun M.H."/>
            <person name="Dickman M."/>
        </authorList>
    </citation>
    <scope>NUCLEOTIDE SEQUENCE [LARGE SCALE GENOMIC DNA]</scope>
    <source>
        <strain evidence="3">T4</strain>
    </source>
</reference>
<organism evidence="2 3">
    <name type="scientific">Botryotinia fuckeliana (strain T4)</name>
    <name type="common">Noble rot fungus</name>
    <name type="synonym">Botrytis cinerea</name>
    <dbReference type="NCBI Taxonomy" id="999810"/>
    <lineage>
        <taxon>Eukaryota</taxon>
        <taxon>Fungi</taxon>
        <taxon>Dikarya</taxon>
        <taxon>Ascomycota</taxon>
        <taxon>Pezizomycotina</taxon>
        <taxon>Leotiomycetes</taxon>
        <taxon>Helotiales</taxon>
        <taxon>Sclerotiniaceae</taxon>
        <taxon>Botrytis</taxon>
    </lineage>
</organism>
<dbReference type="PANTHER" id="PTHR11750">
    <property type="entry name" value="PROTEIN N-TERMINAL AMIDASE"/>
    <property type="match status" value="1"/>
</dbReference>
<dbReference type="InterPro" id="IPR003010">
    <property type="entry name" value="C-N_Hydrolase"/>
</dbReference>
<evidence type="ECO:0000313" key="3">
    <source>
        <dbReference type="Proteomes" id="UP000008177"/>
    </source>
</evidence>
<dbReference type="EMBL" id="FQ790301">
    <property type="protein sequence ID" value="CCD34090.1"/>
    <property type="molecule type" value="Genomic_DNA"/>
</dbReference>
<dbReference type="AlphaFoldDB" id="G2Y9V2"/>
<dbReference type="PANTHER" id="PTHR11750:SF26">
    <property type="entry name" value="PROTEIN N-TERMINAL AMIDASE"/>
    <property type="match status" value="1"/>
</dbReference>
<dbReference type="GO" id="GO:0030163">
    <property type="term" value="P:protein catabolic process"/>
    <property type="evidence" value="ECO:0007669"/>
    <property type="project" value="TreeGrafter"/>
</dbReference>
<dbReference type="Proteomes" id="UP000008177">
    <property type="component" value="Unplaced contigs"/>
</dbReference>
<feature type="domain" description="CN hydrolase" evidence="1">
    <location>
        <begin position="2"/>
        <end position="60"/>
    </location>
</feature>
<evidence type="ECO:0000259" key="1">
    <source>
        <dbReference type="Pfam" id="PF00795"/>
    </source>
</evidence>
<protein>
    <recommendedName>
        <fullName evidence="1">CN hydrolase domain-containing protein</fullName>
    </recommendedName>
</protein>
<dbReference type="GO" id="GO:0070773">
    <property type="term" value="F:protein-N-terminal glutamine amidohydrolase activity"/>
    <property type="evidence" value="ECO:0007669"/>
    <property type="project" value="InterPro"/>
</dbReference>
<gene>
    <name evidence="2" type="ORF">BofuT4_P105170.1</name>
</gene>
<proteinExistence type="predicted"/>
<dbReference type="OrthoDB" id="201515at2759"/>
<sequence>MRIACLQFDPQVGDVKNNFTKADAILAKAKPEDLDLLVLPEMAFSGYNFSSLEQITPYLEPTTSGVTSSWARTAALRHNLDQQIPNAIILRLRWIRMARLSPTIESHSYIIQMKLGLMKDLAFLMEISRV</sequence>
<dbReference type="Gene3D" id="3.60.110.10">
    <property type="entry name" value="Carbon-nitrogen hydrolase"/>
    <property type="match status" value="1"/>
</dbReference>
<name>G2Y9V2_BOTF4</name>
<dbReference type="HOGENOM" id="CLU_1937837_0_0_1"/>
<accession>G2Y9V2</accession>
<dbReference type="SUPFAM" id="SSF56317">
    <property type="entry name" value="Carbon-nitrogen hydrolase"/>
    <property type="match status" value="1"/>
</dbReference>
<dbReference type="GO" id="GO:0008418">
    <property type="term" value="F:protein-N-terminal asparagine amidohydrolase activity"/>
    <property type="evidence" value="ECO:0007669"/>
    <property type="project" value="InterPro"/>
</dbReference>
<dbReference type="Pfam" id="PF00795">
    <property type="entry name" value="CN_hydrolase"/>
    <property type="match status" value="1"/>
</dbReference>